<dbReference type="InterPro" id="IPR042095">
    <property type="entry name" value="SUMF_sf"/>
</dbReference>
<keyword evidence="4 5" id="KW-0067">ATP-binding</keyword>
<evidence type="ECO:0000256" key="1">
    <source>
        <dbReference type="ARBA" id="ARBA00022679"/>
    </source>
</evidence>
<evidence type="ECO:0000313" key="9">
    <source>
        <dbReference type="Proteomes" id="UP000238348"/>
    </source>
</evidence>
<keyword evidence="2 5" id="KW-0547">Nucleotide-binding</keyword>
<dbReference type="EMBL" id="CP012673">
    <property type="protein sequence ID" value="AUX41729.1"/>
    <property type="molecule type" value="Genomic_DNA"/>
</dbReference>
<dbReference type="RefSeq" id="WP_159396966.1">
    <property type="nucleotide sequence ID" value="NZ_CP012673.1"/>
</dbReference>
<dbReference type="InterPro" id="IPR005532">
    <property type="entry name" value="SUMF_dom"/>
</dbReference>
<keyword evidence="3 8" id="KW-0418">Kinase</keyword>
<protein>
    <submittedName>
        <fullName evidence="8">Protein kinase</fullName>
        <ecNumber evidence="8">2.7.11.1</ecNumber>
    </submittedName>
</protein>
<sequence>MPARPRRAAKPRPPKPRATPTTDETLSLSPSSGLTAELRELPVASPWTRYEDLGVLGSGSMGEVHRVRDRLLGRTLAMKILAVRGPGAMGFRARFLAEARLAAGLQHPGIVPVHDCGATPEGRLYFTMDEVRGQTLRAAIEAAHRAEPGGPSPAALRRLADVYLRVCEAVAHAHRSGVIHRDLKPDNVMLGDLGEVLVVDWGLARALAAIEAPAGSGGALGGPRLTHAGHVLGTPAYMPPEQARGLVAEIDQRSDVHALGAILYEILCGAPPYEGPGRAVLARVVAGPPPPVARRAAGALPAELVAACERAMARAPGDRFADAGALAEEVRAFLDGAHRRDRALALVREARAIASELGELQARARALRAEAAAILGQIETYDPAERKARGWALEDEARALEVTAAVDLVAFQTRLHAALVEVPDLPEAHAALADLHTAELAAAEAARDPAAAARAEALVAQHHQGRLAALLDGRGAVSIATSPEGAEVWAFRYVERARRLTEEPLGLLGRTPIRDVALPRGSYLLRVRAPGHVEARIPVHLGRGERFLGVRPGDADPFVIPLLPEGALGADEVYIPAGWFSAGGDPAAAESLPAQRVWVDGVIVGRDPVTVAAYLAFLNDLVAEGREAEAEAACPCLPRSRAGGARVPLLARGVDDGRYTPPELPAGDLGRMPIVSVTWRGATAYAAWRSARTGQAFRLVGELEREKAARGVDGRYFPWGDQPEPTWACMAGSTPGAPGLAPVDVYPTDESPYGVRGLAGNVRDWCAEAWTQAGPPVEGGVLRVAPAPLDDPSLRSIRGGVYYGPSQLCRAAGRFAARPEEHGAGVGLRLARPVGPARARG</sequence>
<dbReference type="PROSITE" id="PS00108">
    <property type="entry name" value="PROTEIN_KINASE_ST"/>
    <property type="match status" value="1"/>
</dbReference>
<evidence type="ECO:0000256" key="5">
    <source>
        <dbReference type="PROSITE-ProRule" id="PRU10141"/>
    </source>
</evidence>
<dbReference type="Pfam" id="PF00069">
    <property type="entry name" value="Pkinase"/>
    <property type="match status" value="1"/>
</dbReference>
<keyword evidence="1 8" id="KW-0808">Transferase</keyword>
<feature type="binding site" evidence="5">
    <location>
        <position position="79"/>
    </location>
    <ligand>
        <name>ATP</name>
        <dbReference type="ChEBI" id="CHEBI:30616"/>
    </ligand>
</feature>
<proteinExistence type="predicted"/>
<evidence type="ECO:0000256" key="6">
    <source>
        <dbReference type="SAM" id="MobiDB-lite"/>
    </source>
</evidence>
<dbReference type="EC" id="2.7.11.1" evidence="8"/>
<accession>A0A2L0ER00</accession>
<dbReference type="Gene3D" id="1.10.510.10">
    <property type="entry name" value="Transferase(Phosphotransferase) domain 1"/>
    <property type="match status" value="1"/>
</dbReference>
<evidence type="ECO:0000256" key="3">
    <source>
        <dbReference type="ARBA" id="ARBA00022777"/>
    </source>
</evidence>
<gene>
    <name evidence="8" type="ORF">SOCE26_031520</name>
</gene>
<feature type="compositionally biased region" description="Basic residues" evidence="6">
    <location>
        <begin position="1"/>
        <end position="15"/>
    </location>
</feature>
<dbReference type="InterPro" id="IPR008271">
    <property type="entry name" value="Ser/Thr_kinase_AS"/>
</dbReference>
<dbReference type="CDD" id="cd14014">
    <property type="entry name" value="STKc_PknB_like"/>
    <property type="match status" value="1"/>
</dbReference>
<dbReference type="OrthoDB" id="9779954at2"/>
<dbReference type="InterPro" id="IPR017441">
    <property type="entry name" value="Protein_kinase_ATP_BS"/>
</dbReference>
<evidence type="ECO:0000313" key="8">
    <source>
        <dbReference type="EMBL" id="AUX41729.1"/>
    </source>
</evidence>
<feature type="compositionally biased region" description="Polar residues" evidence="6">
    <location>
        <begin position="23"/>
        <end position="32"/>
    </location>
</feature>
<feature type="region of interest" description="Disordered" evidence="6">
    <location>
        <begin position="1"/>
        <end position="32"/>
    </location>
</feature>
<dbReference type="PANTHER" id="PTHR43289:SF6">
    <property type="entry name" value="SERINE_THREONINE-PROTEIN KINASE NEKL-3"/>
    <property type="match status" value="1"/>
</dbReference>
<dbReference type="PROSITE" id="PS50011">
    <property type="entry name" value="PROTEIN_KINASE_DOM"/>
    <property type="match status" value="1"/>
</dbReference>
<dbReference type="SUPFAM" id="SSF56112">
    <property type="entry name" value="Protein kinase-like (PK-like)"/>
    <property type="match status" value="1"/>
</dbReference>
<dbReference type="InterPro" id="IPR000719">
    <property type="entry name" value="Prot_kinase_dom"/>
</dbReference>
<dbReference type="PROSITE" id="PS00107">
    <property type="entry name" value="PROTEIN_KINASE_ATP"/>
    <property type="match status" value="1"/>
</dbReference>
<evidence type="ECO:0000259" key="7">
    <source>
        <dbReference type="PROSITE" id="PS50011"/>
    </source>
</evidence>
<dbReference type="InterPro" id="IPR016187">
    <property type="entry name" value="CTDL_fold"/>
</dbReference>
<dbReference type="InterPro" id="IPR011009">
    <property type="entry name" value="Kinase-like_dom_sf"/>
</dbReference>
<feature type="domain" description="Protein kinase" evidence="7">
    <location>
        <begin position="50"/>
        <end position="334"/>
    </location>
</feature>
<dbReference type="SUPFAM" id="SSF56436">
    <property type="entry name" value="C-type lectin-like"/>
    <property type="match status" value="1"/>
</dbReference>
<reference evidence="8 9" key="1">
    <citation type="submission" date="2015-09" db="EMBL/GenBank/DDBJ databases">
        <title>Sorangium comparison.</title>
        <authorList>
            <person name="Zaburannyi N."/>
            <person name="Bunk B."/>
            <person name="Overmann J."/>
            <person name="Mueller R."/>
        </authorList>
    </citation>
    <scope>NUCLEOTIDE SEQUENCE [LARGE SCALE GENOMIC DNA]</scope>
    <source>
        <strain evidence="8 9">So ce26</strain>
    </source>
</reference>
<dbReference type="GO" id="GO:0005524">
    <property type="term" value="F:ATP binding"/>
    <property type="evidence" value="ECO:0007669"/>
    <property type="project" value="UniProtKB-UniRule"/>
</dbReference>
<dbReference type="Gene3D" id="3.30.200.20">
    <property type="entry name" value="Phosphorylase Kinase, domain 1"/>
    <property type="match status" value="1"/>
</dbReference>
<dbReference type="AlphaFoldDB" id="A0A2L0ER00"/>
<dbReference type="Gene3D" id="3.90.1580.10">
    <property type="entry name" value="paralog of FGE (formylglycine-generating enzyme)"/>
    <property type="match status" value="1"/>
</dbReference>
<dbReference type="GO" id="GO:0004674">
    <property type="term" value="F:protein serine/threonine kinase activity"/>
    <property type="evidence" value="ECO:0007669"/>
    <property type="project" value="UniProtKB-EC"/>
</dbReference>
<evidence type="ECO:0000256" key="4">
    <source>
        <dbReference type="ARBA" id="ARBA00022840"/>
    </source>
</evidence>
<organism evidence="8 9">
    <name type="scientific">Sorangium cellulosum</name>
    <name type="common">Polyangium cellulosum</name>
    <dbReference type="NCBI Taxonomy" id="56"/>
    <lineage>
        <taxon>Bacteria</taxon>
        <taxon>Pseudomonadati</taxon>
        <taxon>Myxococcota</taxon>
        <taxon>Polyangia</taxon>
        <taxon>Polyangiales</taxon>
        <taxon>Polyangiaceae</taxon>
        <taxon>Sorangium</taxon>
    </lineage>
</organism>
<evidence type="ECO:0000256" key="2">
    <source>
        <dbReference type="ARBA" id="ARBA00022741"/>
    </source>
</evidence>
<dbReference type="Proteomes" id="UP000238348">
    <property type="component" value="Chromosome"/>
</dbReference>
<dbReference type="PANTHER" id="PTHR43289">
    <property type="entry name" value="MITOGEN-ACTIVATED PROTEIN KINASE KINASE KINASE 20-RELATED"/>
    <property type="match status" value="1"/>
</dbReference>
<dbReference type="Pfam" id="PF03781">
    <property type="entry name" value="FGE-sulfatase"/>
    <property type="match status" value="1"/>
</dbReference>
<name>A0A2L0ER00_SORCE</name>
<dbReference type="SMART" id="SM00220">
    <property type="entry name" value="S_TKc"/>
    <property type="match status" value="1"/>
</dbReference>